<protein>
    <submittedName>
        <fullName evidence="1">Uncharacterized protein</fullName>
    </submittedName>
</protein>
<gene>
    <name evidence="1" type="ORF">X474_27480</name>
</gene>
<evidence type="ECO:0000313" key="2">
    <source>
        <dbReference type="Proteomes" id="UP000032233"/>
    </source>
</evidence>
<proteinExistence type="predicted"/>
<organism evidence="1 2">
    <name type="scientific">Dethiosulfatarculus sandiegensis</name>
    <dbReference type="NCBI Taxonomy" id="1429043"/>
    <lineage>
        <taxon>Bacteria</taxon>
        <taxon>Pseudomonadati</taxon>
        <taxon>Thermodesulfobacteriota</taxon>
        <taxon>Desulfarculia</taxon>
        <taxon>Desulfarculales</taxon>
        <taxon>Desulfarculaceae</taxon>
        <taxon>Dethiosulfatarculus</taxon>
    </lineage>
</organism>
<dbReference type="EMBL" id="AZAC01000078">
    <property type="protein sequence ID" value="KIX11040.1"/>
    <property type="molecule type" value="Genomic_DNA"/>
</dbReference>
<comment type="caution">
    <text evidence="1">The sequence shown here is derived from an EMBL/GenBank/DDBJ whole genome shotgun (WGS) entry which is preliminary data.</text>
</comment>
<evidence type="ECO:0000313" key="1">
    <source>
        <dbReference type="EMBL" id="KIX11040.1"/>
    </source>
</evidence>
<dbReference type="RefSeq" id="WP_044352777.1">
    <property type="nucleotide sequence ID" value="NZ_AZAC01000078.1"/>
</dbReference>
<name>A0A0D2JNI7_9BACT</name>
<keyword evidence="2" id="KW-1185">Reference proteome</keyword>
<accession>A0A0D2JNI7</accession>
<dbReference type="InParanoid" id="A0A0D2JNI7"/>
<dbReference type="AlphaFoldDB" id="A0A0D2JNI7"/>
<sequence>MAHLWFKAQINRLNPLTEFPQTPFRLFILCSLLVFSSTICVFSPPALAGQDPPARQCCARVFAAGLELGWAEATARLSFQSDNDIITHLNRAAAHIRAANTFCSALNPAWKGHGNMTRQLNALAQKIAEKPTPETREEIADFIARKSPHYAGALRNQIIASRKVHKDTCTANYFLLGFHLARAHYIFQVAKDPGTPAKLKDKLKQSAQRGIKTALNFLQSLEKVKPVTGHCVELWRKGFIKDRLTQILGNKGLDLSLLTGLTQSYWEDALDAMNSGVAELNIRPCSGRVLGLQVIFRPSSARRGINGSSAILIQPRGGEGPFSLKWQLLTPGQKVLAQKTKKLPKSGIRLTWKTKAPGTGTYTLRARAKDKTGQWTVWKRMFIQVTDSTGLKIPFHLSCRKKQNREKGCCCFKGTHTYLFPSHPITKIKARFDTGKKLNCKSRVVFQIRENNKWRTIKTVNAVSSRGDKTVAPTDVLIPVGKKIDGFRLKDGCRCCIDDSEIWLKSAGGR</sequence>
<reference evidence="1 2" key="1">
    <citation type="submission" date="2013-11" db="EMBL/GenBank/DDBJ databases">
        <title>Metagenomic analysis of a methanogenic consortium involved in long chain n-alkane degradation.</title>
        <authorList>
            <person name="Davidova I.A."/>
            <person name="Callaghan A.V."/>
            <person name="Wawrik B."/>
            <person name="Pruitt S."/>
            <person name="Marks C."/>
            <person name="Duncan K.E."/>
            <person name="Suflita J.M."/>
        </authorList>
    </citation>
    <scope>NUCLEOTIDE SEQUENCE [LARGE SCALE GENOMIC DNA]</scope>
    <source>
        <strain evidence="1 2">SPR</strain>
    </source>
</reference>
<dbReference type="Proteomes" id="UP000032233">
    <property type="component" value="Unassembled WGS sequence"/>
</dbReference>